<feature type="region of interest" description="Disordered" evidence="2">
    <location>
        <begin position="260"/>
        <end position="281"/>
    </location>
</feature>
<dbReference type="Pfam" id="PF02153">
    <property type="entry name" value="PDH_N"/>
    <property type="match status" value="1"/>
</dbReference>
<evidence type="ECO:0000313" key="5">
    <source>
        <dbReference type="Proteomes" id="UP000263486"/>
    </source>
</evidence>
<comment type="caution">
    <text evidence="4">The sequence shown here is derived from an EMBL/GenBank/DDBJ whole genome shotgun (WGS) entry which is preliminary data.</text>
</comment>
<evidence type="ECO:0000256" key="2">
    <source>
        <dbReference type="SAM" id="MobiDB-lite"/>
    </source>
</evidence>
<protein>
    <submittedName>
        <fullName evidence="4">Prephenate dehydrogenase/arogenate dehydrogenase family protein</fullName>
    </submittedName>
</protein>
<dbReference type="EMBL" id="QUAJ01000002">
    <property type="protein sequence ID" value="REI42957.1"/>
    <property type="molecule type" value="Genomic_DNA"/>
</dbReference>
<dbReference type="InterPro" id="IPR003099">
    <property type="entry name" value="Prephen_DH"/>
</dbReference>
<dbReference type="PROSITE" id="PS51257">
    <property type="entry name" value="PROKAR_LIPOPROTEIN"/>
    <property type="match status" value="1"/>
</dbReference>
<dbReference type="InterPro" id="IPR050812">
    <property type="entry name" value="Preph/Arog_dehydrog"/>
</dbReference>
<proteinExistence type="predicted"/>
<dbReference type="InterPro" id="IPR046825">
    <property type="entry name" value="PDH_C"/>
</dbReference>
<reference evidence="4 5" key="1">
    <citation type="submission" date="2018-08" db="EMBL/GenBank/DDBJ databases">
        <title>Draft genome sequence of Psychrilyobacter sp. strain SD5 isolated from Black Sea water.</title>
        <authorList>
            <person name="Yadav S."/>
            <person name="Villanueva L."/>
            <person name="Damste J.S.S."/>
        </authorList>
    </citation>
    <scope>NUCLEOTIDE SEQUENCE [LARGE SCALE GENOMIC DNA]</scope>
    <source>
        <strain evidence="4 5">SD5</strain>
    </source>
</reference>
<dbReference type="PANTHER" id="PTHR21363">
    <property type="entry name" value="PREPHENATE DEHYDROGENASE"/>
    <property type="match status" value="1"/>
</dbReference>
<dbReference type="InterPro" id="IPR046826">
    <property type="entry name" value="PDH_N"/>
</dbReference>
<evidence type="ECO:0000259" key="3">
    <source>
        <dbReference type="PROSITE" id="PS51176"/>
    </source>
</evidence>
<evidence type="ECO:0000256" key="1">
    <source>
        <dbReference type="ARBA" id="ARBA00023002"/>
    </source>
</evidence>
<name>A0ABX9KKD4_9FUSO</name>
<gene>
    <name evidence="4" type="ORF">DYH56_02080</name>
</gene>
<dbReference type="RefSeq" id="WP_114641188.1">
    <property type="nucleotide sequence ID" value="NZ_JAACIO010000002.1"/>
</dbReference>
<sequence>MKQKKTLSIVGLGLIGGCYAKTLRDEFDVIYGIDVDEKALSYAESEGIIDRGFADPKLPLSESDLIVICLYPNLVEKFIGENRDDFKTNAVITDAAGVKGDLLDRVMKKLPLDIDFIGAHPMAGREVQGVWNSSEKIFHGANFIITPHPLNHAENLDLVEKLAYKMGFKRVSRITPEKHDEIISFTSQLTHAIAVALVNSDEKDFDTNVFVGDSYRDLTRIAMINEDLWDKLFMGNKENLIKKIERFEESLDIIKNSLKEGDSESLKEEFRKSTMRRKEIS</sequence>
<dbReference type="Proteomes" id="UP000263486">
    <property type="component" value="Unassembled WGS sequence"/>
</dbReference>
<dbReference type="SUPFAM" id="SSF48179">
    <property type="entry name" value="6-phosphogluconate dehydrogenase C-terminal domain-like"/>
    <property type="match status" value="1"/>
</dbReference>
<organism evidence="4 5">
    <name type="scientific">Psychrilyobacter piezotolerans</name>
    <dbReference type="NCBI Taxonomy" id="2293438"/>
    <lineage>
        <taxon>Bacteria</taxon>
        <taxon>Fusobacteriati</taxon>
        <taxon>Fusobacteriota</taxon>
        <taxon>Fusobacteriia</taxon>
        <taxon>Fusobacteriales</taxon>
        <taxon>Fusobacteriaceae</taxon>
        <taxon>Psychrilyobacter</taxon>
    </lineage>
</organism>
<keyword evidence="5" id="KW-1185">Reference proteome</keyword>
<evidence type="ECO:0000313" key="4">
    <source>
        <dbReference type="EMBL" id="REI42957.1"/>
    </source>
</evidence>
<dbReference type="PROSITE" id="PS51176">
    <property type="entry name" value="PDH_ADH"/>
    <property type="match status" value="1"/>
</dbReference>
<dbReference type="Pfam" id="PF20463">
    <property type="entry name" value="PDH_C"/>
    <property type="match status" value="1"/>
</dbReference>
<dbReference type="InterPro" id="IPR008927">
    <property type="entry name" value="6-PGluconate_DH-like_C_sf"/>
</dbReference>
<dbReference type="InterPro" id="IPR036291">
    <property type="entry name" value="NAD(P)-bd_dom_sf"/>
</dbReference>
<dbReference type="PANTHER" id="PTHR21363:SF0">
    <property type="entry name" value="PREPHENATE DEHYDROGENASE [NADP(+)]"/>
    <property type="match status" value="1"/>
</dbReference>
<dbReference type="Gene3D" id="3.40.50.720">
    <property type="entry name" value="NAD(P)-binding Rossmann-like Domain"/>
    <property type="match status" value="1"/>
</dbReference>
<feature type="domain" description="Prephenate/arogenate dehydrogenase" evidence="3">
    <location>
        <begin position="5"/>
        <end position="281"/>
    </location>
</feature>
<keyword evidence="1" id="KW-0560">Oxidoreductase</keyword>
<dbReference type="SUPFAM" id="SSF51735">
    <property type="entry name" value="NAD(P)-binding Rossmann-fold domains"/>
    <property type="match status" value="1"/>
</dbReference>
<dbReference type="Gene3D" id="1.10.3660.10">
    <property type="entry name" value="6-phosphogluconate dehydrogenase C-terminal like domain"/>
    <property type="match status" value="1"/>
</dbReference>
<accession>A0ABX9KKD4</accession>